<dbReference type="PIRSF" id="PIRSF000105">
    <property type="entry name" value="HCDH"/>
    <property type="match status" value="1"/>
</dbReference>
<dbReference type="GO" id="GO:0006631">
    <property type="term" value="P:fatty acid metabolic process"/>
    <property type="evidence" value="ECO:0007669"/>
    <property type="project" value="InterPro"/>
</dbReference>
<comment type="pathway">
    <text evidence="1">Lipid metabolism; butanoate metabolism.</text>
</comment>
<dbReference type="Proteomes" id="UP000009229">
    <property type="component" value="Chromosome"/>
</dbReference>
<dbReference type="Pfam" id="PF00725">
    <property type="entry name" value="3HCDH"/>
    <property type="match status" value="1"/>
</dbReference>
<dbReference type="InterPro" id="IPR006108">
    <property type="entry name" value="3HC_DH_C"/>
</dbReference>
<name>A0AAU8PKW0_DESK7</name>
<feature type="domain" description="3-hydroxyacyl-CoA dehydrogenase NAD binding" evidence="8">
    <location>
        <begin position="9"/>
        <end position="187"/>
    </location>
</feature>
<protein>
    <recommendedName>
        <fullName evidence="4">3-hydroxybutyryl-CoA dehydrogenase</fullName>
    </recommendedName>
</protein>
<keyword evidence="10" id="KW-1185">Reference proteome</keyword>
<feature type="binding site" evidence="6">
    <location>
        <position position="147"/>
    </location>
    <ligand>
        <name>NAD(+)</name>
        <dbReference type="ChEBI" id="CHEBI:57540"/>
    </ligand>
</feature>
<feature type="binding site" evidence="6">
    <location>
        <position position="96"/>
    </location>
    <ligand>
        <name>NAD(+)</name>
        <dbReference type="ChEBI" id="CHEBI:57540"/>
    </ligand>
</feature>
<organism evidence="9 10">
    <name type="scientific">Desulfofundulus kuznetsovii (strain DSM 6115 / VKM B-1805 / 17)</name>
    <name type="common">Desulfotomaculum kuznetsovii</name>
    <dbReference type="NCBI Taxonomy" id="760568"/>
    <lineage>
        <taxon>Bacteria</taxon>
        <taxon>Bacillati</taxon>
        <taxon>Bacillota</taxon>
        <taxon>Clostridia</taxon>
        <taxon>Eubacteriales</taxon>
        <taxon>Peptococcaceae</taxon>
        <taxon>Desulfofundulus</taxon>
    </lineage>
</organism>
<evidence type="ECO:0000256" key="2">
    <source>
        <dbReference type="ARBA" id="ARBA00009463"/>
    </source>
</evidence>
<evidence type="ECO:0000313" key="9">
    <source>
        <dbReference type="EMBL" id="AEG13962.1"/>
    </source>
</evidence>
<dbReference type="SUPFAM" id="SSF48179">
    <property type="entry name" value="6-phosphogluconate dehydrogenase C-terminal domain-like"/>
    <property type="match status" value="1"/>
</dbReference>
<dbReference type="InterPro" id="IPR022694">
    <property type="entry name" value="3-OHacyl-CoA_DH"/>
</dbReference>
<dbReference type="GO" id="GO:0070403">
    <property type="term" value="F:NAD+ binding"/>
    <property type="evidence" value="ECO:0007669"/>
    <property type="project" value="InterPro"/>
</dbReference>
<evidence type="ECO:0000256" key="1">
    <source>
        <dbReference type="ARBA" id="ARBA00005086"/>
    </source>
</evidence>
<proteinExistence type="inferred from homology"/>
<keyword evidence="3 9" id="KW-0560">Oxidoreductase</keyword>
<evidence type="ECO:0000256" key="4">
    <source>
        <dbReference type="ARBA" id="ARBA00067747"/>
    </source>
</evidence>
<dbReference type="AlphaFoldDB" id="A0AAU8PKW0"/>
<dbReference type="PANTHER" id="PTHR48075">
    <property type="entry name" value="3-HYDROXYACYL-COA DEHYDROGENASE FAMILY PROTEIN"/>
    <property type="match status" value="1"/>
</dbReference>
<evidence type="ECO:0000259" key="7">
    <source>
        <dbReference type="Pfam" id="PF00725"/>
    </source>
</evidence>
<dbReference type="Gene3D" id="3.40.50.720">
    <property type="entry name" value="NAD(P)-binding Rossmann-like Domain"/>
    <property type="match status" value="1"/>
</dbReference>
<feature type="binding site" evidence="6">
    <location>
        <position position="36"/>
    </location>
    <ligand>
        <name>NAD(+)</name>
        <dbReference type="ChEBI" id="CHEBI:57540"/>
    </ligand>
</feature>
<dbReference type="InterPro" id="IPR036291">
    <property type="entry name" value="NAD(P)-bd_dom_sf"/>
</dbReference>
<evidence type="ECO:0000256" key="6">
    <source>
        <dbReference type="PIRSR" id="PIRSR000105-2"/>
    </source>
</evidence>
<feature type="binding site" evidence="6">
    <location>
        <position position="279"/>
    </location>
    <ligand>
        <name>NAD(+)</name>
        <dbReference type="ChEBI" id="CHEBI:57540"/>
    </ligand>
</feature>
<feature type="binding site" evidence="6">
    <location>
        <begin position="13"/>
        <end position="18"/>
    </location>
    <ligand>
        <name>NAD(+)</name>
        <dbReference type="ChEBI" id="CHEBI:57540"/>
    </ligand>
</feature>
<feature type="domain" description="3-hydroxyacyl-CoA dehydrogenase C-terminal" evidence="7">
    <location>
        <begin position="191"/>
        <end position="287"/>
    </location>
</feature>
<comment type="similarity">
    <text evidence="2">Belongs to the 3-hydroxyacyl-CoA dehydrogenase family.</text>
</comment>
<accession>A0AAU8PKW0</accession>
<evidence type="ECO:0000313" key="10">
    <source>
        <dbReference type="Proteomes" id="UP000009229"/>
    </source>
</evidence>
<dbReference type="FunFam" id="3.40.50.720:FF:000009">
    <property type="entry name" value="Fatty oxidation complex, alpha subunit"/>
    <property type="match status" value="1"/>
</dbReference>
<dbReference type="GO" id="GO:0016616">
    <property type="term" value="F:oxidoreductase activity, acting on the CH-OH group of donors, NAD or NADP as acceptor"/>
    <property type="evidence" value="ECO:0007669"/>
    <property type="project" value="InterPro"/>
</dbReference>
<sequence length="289" mass="32010">MGIIDVKSICVVGAGNMGHQIALCAAIAGFKVTCTDINQEVLQKAEKFADTYLPERVAKGKLSEDDATAARARLSFTGDLTEAAKDADLVIEAVLEKLDLKRQIFAQLDKICPAHTILATNSSYIVSSKIADVTGRPEKVCNMHFFNPALVMKLVEVVKGPHVSDETAQTVMEVCRKMGKTPVLLKKEIYGFLVNRIVSAIKNEALYLYDMGIASYEDIDTAVVLALGHPMGPFRLLDLTGIDLTYYISMERYQETGDPRYKPSPIIVEKFLKKEWGRKTGKGFYDYTK</sequence>
<feature type="binding site" evidence="6">
    <location>
        <position position="101"/>
    </location>
    <ligand>
        <name>NAD(+)</name>
        <dbReference type="ChEBI" id="CHEBI:57540"/>
    </ligand>
</feature>
<dbReference type="PANTHER" id="PTHR48075:SF5">
    <property type="entry name" value="3-HYDROXYBUTYRYL-COA DEHYDROGENASE"/>
    <property type="match status" value="1"/>
</dbReference>
<dbReference type="SUPFAM" id="SSF51735">
    <property type="entry name" value="NAD(P)-binding Rossmann-fold domains"/>
    <property type="match status" value="1"/>
</dbReference>
<dbReference type="KEGG" id="dku:Desku_0333"/>
<feature type="site" description="Important for catalytic activity" evidence="5">
    <location>
        <position position="144"/>
    </location>
</feature>
<evidence type="ECO:0000256" key="3">
    <source>
        <dbReference type="ARBA" id="ARBA00023002"/>
    </source>
</evidence>
<feature type="binding site" evidence="6">
    <location>
        <position position="123"/>
    </location>
    <ligand>
        <name>NAD(+)</name>
        <dbReference type="ChEBI" id="CHEBI:57540"/>
    </ligand>
</feature>
<dbReference type="InterPro" id="IPR006176">
    <property type="entry name" value="3-OHacyl-CoA_DH_NAD-bd"/>
</dbReference>
<dbReference type="InterPro" id="IPR013328">
    <property type="entry name" value="6PGD_dom2"/>
</dbReference>
<evidence type="ECO:0000259" key="8">
    <source>
        <dbReference type="Pfam" id="PF02737"/>
    </source>
</evidence>
<gene>
    <name evidence="9" type="ordered locus">Desku_0333</name>
</gene>
<dbReference type="EMBL" id="CP002770">
    <property type="protein sequence ID" value="AEG13962.1"/>
    <property type="molecule type" value="Genomic_DNA"/>
</dbReference>
<dbReference type="Pfam" id="PF02737">
    <property type="entry name" value="3HCDH_N"/>
    <property type="match status" value="1"/>
</dbReference>
<dbReference type="Gene3D" id="1.10.1040.10">
    <property type="entry name" value="N-(1-d-carboxylethyl)-l-norvaline Dehydrogenase, domain 2"/>
    <property type="match status" value="1"/>
</dbReference>
<dbReference type="InterPro" id="IPR008927">
    <property type="entry name" value="6-PGluconate_DH-like_C_sf"/>
</dbReference>
<reference evidence="10" key="1">
    <citation type="submission" date="2011-05" db="EMBL/GenBank/DDBJ databases">
        <title>Complete sequence of Desulfotomaculum kuznetsovii DSM 6115.</title>
        <authorList>
            <person name="Lucas S."/>
            <person name="Han J."/>
            <person name="Lapidus A."/>
            <person name="Cheng J.-F."/>
            <person name="Goodwin L."/>
            <person name="Pitluck S."/>
            <person name="Peters L."/>
            <person name="Mikhailova N."/>
            <person name="Lu M."/>
            <person name="Saunders E."/>
            <person name="Han C."/>
            <person name="Tapia R."/>
            <person name="Land M."/>
            <person name="Hauser L."/>
            <person name="Kyrpides N."/>
            <person name="Ivanova N."/>
            <person name="Pagani I."/>
            <person name="Nazina T."/>
            <person name="Ivanova A."/>
            <person name="Parshina S."/>
            <person name="Kuever J."/>
            <person name="Muyzer G."/>
            <person name="Plugge C."/>
            <person name="Stams A."/>
            <person name="Woyke T."/>
        </authorList>
    </citation>
    <scope>NUCLEOTIDE SEQUENCE [LARGE SCALE GENOMIC DNA]</scope>
    <source>
        <strain evidence="10">DSM 6115 / VKM B-1805 / 17</strain>
    </source>
</reference>
<evidence type="ECO:0000256" key="5">
    <source>
        <dbReference type="PIRSR" id="PIRSR000105-1"/>
    </source>
</evidence>
<keyword evidence="6" id="KW-0520">NAD</keyword>
<dbReference type="RefSeq" id="WP_013821477.1">
    <property type="nucleotide sequence ID" value="NC_015573.1"/>
</dbReference>